<gene>
    <name evidence="1" type="ORF">RRG08_011154</name>
</gene>
<keyword evidence="2" id="KW-1185">Reference proteome</keyword>
<reference evidence="1" key="1">
    <citation type="journal article" date="2023" name="G3 (Bethesda)">
        <title>A reference genome for the long-term kleptoplast-retaining sea slug Elysia crispata morphotype clarki.</title>
        <authorList>
            <person name="Eastman K.E."/>
            <person name="Pendleton A.L."/>
            <person name="Shaikh M.A."/>
            <person name="Suttiyut T."/>
            <person name="Ogas R."/>
            <person name="Tomko P."/>
            <person name="Gavelis G."/>
            <person name="Widhalm J.R."/>
            <person name="Wisecaver J.H."/>
        </authorList>
    </citation>
    <scope>NUCLEOTIDE SEQUENCE</scope>
    <source>
        <strain evidence="1">ECLA1</strain>
    </source>
</reference>
<sequence>MWKSHKPVQWTPRPTNLILGFTGTRYLCEILVVVDTSPHQSHSWLHGNPLSLFLVLRHLVSSSWVQPSCRPLSLHRLTSSSSSSASDLSQPEANLPIRTHTAIFSLRLTLATISPRAHGRCTSEKIAHNLLWLSVLSQRRELLVLS</sequence>
<evidence type="ECO:0000313" key="1">
    <source>
        <dbReference type="EMBL" id="KAK3779131.1"/>
    </source>
</evidence>
<proteinExistence type="predicted"/>
<protein>
    <submittedName>
        <fullName evidence="1">Uncharacterized protein</fullName>
    </submittedName>
</protein>
<name>A0AAE1DQA4_9GAST</name>
<dbReference type="AlphaFoldDB" id="A0AAE1DQA4"/>
<evidence type="ECO:0000313" key="2">
    <source>
        <dbReference type="Proteomes" id="UP001283361"/>
    </source>
</evidence>
<organism evidence="1 2">
    <name type="scientific">Elysia crispata</name>
    <name type="common">lettuce slug</name>
    <dbReference type="NCBI Taxonomy" id="231223"/>
    <lineage>
        <taxon>Eukaryota</taxon>
        <taxon>Metazoa</taxon>
        <taxon>Spiralia</taxon>
        <taxon>Lophotrochozoa</taxon>
        <taxon>Mollusca</taxon>
        <taxon>Gastropoda</taxon>
        <taxon>Heterobranchia</taxon>
        <taxon>Euthyneura</taxon>
        <taxon>Panpulmonata</taxon>
        <taxon>Sacoglossa</taxon>
        <taxon>Placobranchoidea</taxon>
        <taxon>Plakobranchidae</taxon>
        <taxon>Elysia</taxon>
    </lineage>
</organism>
<comment type="caution">
    <text evidence="1">The sequence shown here is derived from an EMBL/GenBank/DDBJ whole genome shotgun (WGS) entry which is preliminary data.</text>
</comment>
<dbReference type="Proteomes" id="UP001283361">
    <property type="component" value="Unassembled WGS sequence"/>
</dbReference>
<dbReference type="EMBL" id="JAWDGP010002879">
    <property type="protein sequence ID" value="KAK3779131.1"/>
    <property type="molecule type" value="Genomic_DNA"/>
</dbReference>
<accession>A0AAE1DQA4</accession>